<comment type="pathway">
    <text evidence="2 10">Protein modification; protein glycosylation.</text>
</comment>
<evidence type="ECO:0000313" key="14">
    <source>
        <dbReference type="EMBL" id="PWJ55158.1"/>
    </source>
</evidence>
<feature type="domain" description="Protein O-mannosyl-transferase C-terminal four TM" evidence="13">
    <location>
        <begin position="341"/>
        <end position="548"/>
    </location>
</feature>
<dbReference type="InterPro" id="IPR003342">
    <property type="entry name" value="ArnT-like_N"/>
</dbReference>
<dbReference type="GO" id="GO:0004169">
    <property type="term" value="F:dolichyl-phosphate-mannose-protein mannosyltransferase activity"/>
    <property type="evidence" value="ECO:0007669"/>
    <property type="project" value="UniProtKB-UniRule"/>
</dbReference>
<comment type="similarity">
    <text evidence="3 10">Belongs to the glycosyltransferase 39 family.</text>
</comment>
<comment type="function">
    <text evidence="10">Protein O-mannosyltransferase that catalyzes the transfer of a single mannose residue from a polyprenol phospho-mannosyl lipidic donor to the hydroxyl group of selected serine and threonine residues in acceptor proteins.</text>
</comment>
<sequence>MTVTTERPTPRTRAAGRSRRDARALAAEVERLVGPPLATTARDRLWGWAGPLLVTALAAVLRFWHLATPHALVFDETYYVRNAWTMLATGIEMRWPDGTDKSFVAGDVDVYSSTGDYVVHPSVGKWMIAIGEQLFGVQSSFGWRFSAALVGTLSVLLVARITRRLLRSTLLGTTAGLLLAVDGLHLVMSRTGILDIFLGFWVLVAFGLLLLDRDWMRRRLAGAVVAARGSWPRLWWRPWRLAAAVALALACSVKWSGLYFVAAFLLMSVLWDVSARRRAGLPRWWTGLLRDGVPAAVVALPTVLVIYTASWAGWFASSTGHLRNWASENPGQGVQWLPPALRSLWKYHQDMWAFHTGLDSPHAYKSSPWAWMVQGRPTSFYYQGQAQGVTGCGADSCTMAITSLGNPVIWWTGCVALLVLLFCWALRRDWRAGAILAGVAAGWLPWFTVGDRTIFQFYAVVFAPFVVMAVVYCFGLLIGPPAVQAGAVAGPLSGPLSGPLTGRRLTGVVVSGAVVVLAVVAASYFWPVWTAQLITYDAWRARMWFASWI</sequence>
<evidence type="ECO:0000256" key="7">
    <source>
        <dbReference type="ARBA" id="ARBA00022989"/>
    </source>
</evidence>
<keyword evidence="6 10" id="KW-0812">Transmembrane</keyword>
<dbReference type="GO" id="GO:0012505">
    <property type="term" value="C:endomembrane system"/>
    <property type="evidence" value="ECO:0007669"/>
    <property type="project" value="UniProtKB-SubCell"/>
</dbReference>
<evidence type="ECO:0000259" key="13">
    <source>
        <dbReference type="Pfam" id="PF16192"/>
    </source>
</evidence>
<dbReference type="EC" id="2.4.1.-" evidence="10"/>
<evidence type="ECO:0000256" key="2">
    <source>
        <dbReference type="ARBA" id="ARBA00004922"/>
    </source>
</evidence>
<feature type="compositionally biased region" description="Low complexity" evidence="11">
    <location>
        <begin position="1"/>
        <end position="15"/>
    </location>
</feature>
<keyword evidence="5 10" id="KW-0808">Transferase</keyword>
<feature type="transmembrane region" description="Helical" evidence="10">
    <location>
        <begin position="408"/>
        <end position="426"/>
    </location>
</feature>
<feature type="region of interest" description="Disordered" evidence="11">
    <location>
        <begin position="1"/>
        <end position="20"/>
    </location>
</feature>
<feature type="transmembrane region" description="Helical" evidence="10">
    <location>
        <begin position="292"/>
        <end position="314"/>
    </location>
</feature>
<evidence type="ECO:0000256" key="4">
    <source>
        <dbReference type="ARBA" id="ARBA00022676"/>
    </source>
</evidence>
<keyword evidence="10" id="KW-1003">Cell membrane</keyword>
<comment type="subcellular location">
    <subcellularLocation>
        <location evidence="10">Cell membrane</location>
    </subcellularLocation>
    <subcellularLocation>
        <location evidence="1">Endomembrane system</location>
        <topology evidence="1">Multi-pass membrane protein</topology>
    </subcellularLocation>
</comment>
<dbReference type="RefSeq" id="WP_109773244.1">
    <property type="nucleotide sequence ID" value="NZ_QGDQ01000004.1"/>
</dbReference>
<dbReference type="Proteomes" id="UP000245469">
    <property type="component" value="Unassembled WGS sequence"/>
</dbReference>
<dbReference type="PANTHER" id="PTHR10050:SF46">
    <property type="entry name" value="PROTEIN O-MANNOSYL-TRANSFERASE 2"/>
    <property type="match status" value="1"/>
</dbReference>
<proteinExistence type="inferred from homology"/>
<dbReference type="EMBL" id="QGDQ01000004">
    <property type="protein sequence ID" value="PWJ55158.1"/>
    <property type="molecule type" value="Genomic_DNA"/>
</dbReference>
<dbReference type="PANTHER" id="PTHR10050">
    <property type="entry name" value="DOLICHYL-PHOSPHATE-MANNOSE--PROTEIN MANNOSYLTRANSFERASE"/>
    <property type="match status" value="1"/>
</dbReference>
<keyword evidence="7 10" id="KW-1133">Transmembrane helix</keyword>
<feature type="transmembrane region" description="Helical" evidence="10">
    <location>
        <begin position="170"/>
        <end position="187"/>
    </location>
</feature>
<evidence type="ECO:0000256" key="8">
    <source>
        <dbReference type="ARBA" id="ARBA00023136"/>
    </source>
</evidence>
<evidence type="ECO:0000256" key="1">
    <source>
        <dbReference type="ARBA" id="ARBA00004127"/>
    </source>
</evidence>
<evidence type="ECO:0000256" key="10">
    <source>
        <dbReference type="RuleBase" id="RU367007"/>
    </source>
</evidence>
<evidence type="ECO:0000256" key="9">
    <source>
        <dbReference type="ARBA" id="ARBA00093617"/>
    </source>
</evidence>
<reference evidence="14 15" key="1">
    <citation type="submission" date="2018-03" db="EMBL/GenBank/DDBJ databases">
        <title>Genomic Encyclopedia of Archaeal and Bacterial Type Strains, Phase II (KMG-II): from individual species to whole genera.</title>
        <authorList>
            <person name="Goeker M."/>
        </authorList>
    </citation>
    <scope>NUCLEOTIDE SEQUENCE [LARGE SCALE GENOMIC DNA]</scope>
    <source>
        <strain evidence="14 15">DSM 44889</strain>
    </source>
</reference>
<feature type="domain" description="ArnT-like N-terminal" evidence="12">
    <location>
        <begin position="53"/>
        <end position="275"/>
    </location>
</feature>
<dbReference type="AlphaFoldDB" id="A0A316AD36"/>
<feature type="transmembrane region" description="Helical" evidence="10">
    <location>
        <begin position="141"/>
        <end position="158"/>
    </location>
</feature>
<feature type="transmembrane region" description="Helical" evidence="10">
    <location>
        <begin position="433"/>
        <end position="449"/>
    </location>
</feature>
<dbReference type="InterPro" id="IPR032421">
    <property type="entry name" value="PMT_4TMC"/>
</dbReference>
<evidence type="ECO:0000313" key="15">
    <source>
        <dbReference type="Proteomes" id="UP000245469"/>
    </source>
</evidence>
<feature type="transmembrane region" description="Helical" evidence="10">
    <location>
        <begin position="505"/>
        <end position="526"/>
    </location>
</feature>
<evidence type="ECO:0000259" key="12">
    <source>
        <dbReference type="Pfam" id="PF02366"/>
    </source>
</evidence>
<keyword evidence="15" id="KW-1185">Reference proteome</keyword>
<gene>
    <name evidence="14" type="ORF">BXY45_10479</name>
</gene>
<name>A0A316AD36_9ACTN</name>
<organism evidence="14 15">
    <name type="scientific">Quadrisphaera granulorum</name>
    <dbReference type="NCBI Taxonomy" id="317664"/>
    <lineage>
        <taxon>Bacteria</taxon>
        <taxon>Bacillati</taxon>
        <taxon>Actinomycetota</taxon>
        <taxon>Actinomycetes</taxon>
        <taxon>Kineosporiales</taxon>
        <taxon>Kineosporiaceae</taxon>
        <taxon>Quadrisphaera</taxon>
    </lineage>
</organism>
<dbReference type="GO" id="GO:0005886">
    <property type="term" value="C:plasma membrane"/>
    <property type="evidence" value="ECO:0007669"/>
    <property type="project" value="UniProtKB-SubCell"/>
</dbReference>
<evidence type="ECO:0000256" key="6">
    <source>
        <dbReference type="ARBA" id="ARBA00022692"/>
    </source>
</evidence>
<feature type="transmembrane region" description="Helical" evidence="10">
    <location>
        <begin position="45"/>
        <end position="64"/>
    </location>
</feature>
<evidence type="ECO:0000256" key="11">
    <source>
        <dbReference type="SAM" id="MobiDB-lite"/>
    </source>
</evidence>
<dbReference type="InterPro" id="IPR027005">
    <property type="entry name" value="PMT-like"/>
</dbReference>
<dbReference type="OrthoDB" id="9776737at2"/>
<dbReference type="Pfam" id="PF02366">
    <property type="entry name" value="PMT"/>
    <property type="match status" value="1"/>
</dbReference>
<dbReference type="UniPathway" id="UPA00378"/>
<feature type="transmembrane region" description="Helical" evidence="10">
    <location>
        <begin position="455"/>
        <end position="478"/>
    </location>
</feature>
<protein>
    <recommendedName>
        <fullName evidence="9 10">Polyprenol-phosphate-mannose--protein mannosyltransferase</fullName>
        <ecNumber evidence="10">2.4.1.-</ecNumber>
    </recommendedName>
</protein>
<keyword evidence="8 10" id="KW-0472">Membrane</keyword>
<dbReference type="Pfam" id="PF16192">
    <property type="entry name" value="PMT_4TMC"/>
    <property type="match status" value="1"/>
</dbReference>
<keyword evidence="4 10" id="KW-0328">Glycosyltransferase</keyword>
<accession>A0A316AD36</accession>
<evidence type="ECO:0000256" key="3">
    <source>
        <dbReference type="ARBA" id="ARBA00007222"/>
    </source>
</evidence>
<evidence type="ECO:0000256" key="5">
    <source>
        <dbReference type="ARBA" id="ARBA00022679"/>
    </source>
</evidence>
<feature type="transmembrane region" description="Helical" evidence="10">
    <location>
        <begin position="193"/>
        <end position="211"/>
    </location>
</feature>
<comment type="caution">
    <text evidence="14">The sequence shown here is derived from an EMBL/GenBank/DDBJ whole genome shotgun (WGS) entry which is preliminary data.</text>
</comment>
<feature type="transmembrane region" description="Helical" evidence="10">
    <location>
        <begin position="242"/>
        <end position="271"/>
    </location>
</feature>